<keyword evidence="2" id="KW-1185">Reference proteome</keyword>
<protein>
    <submittedName>
        <fullName evidence="1">Uncharacterized protein</fullName>
    </submittedName>
</protein>
<sequence>MVFVKAKQALYLLFKWFYLVSFSFNRLDYIWVCGITRDAHFGHLGLYLDDGSGYKSFGYSRKRICI</sequence>
<gene>
    <name evidence="1" type="ORF">QVD17_30946</name>
</gene>
<evidence type="ECO:0000313" key="2">
    <source>
        <dbReference type="Proteomes" id="UP001229421"/>
    </source>
</evidence>
<name>A0AAD8NMS9_TARER</name>
<organism evidence="1 2">
    <name type="scientific">Tagetes erecta</name>
    <name type="common">African marigold</name>
    <dbReference type="NCBI Taxonomy" id="13708"/>
    <lineage>
        <taxon>Eukaryota</taxon>
        <taxon>Viridiplantae</taxon>
        <taxon>Streptophyta</taxon>
        <taxon>Embryophyta</taxon>
        <taxon>Tracheophyta</taxon>
        <taxon>Spermatophyta</taxon>
        <taxon>Magnoliopsida</taxon>
        <taxon>eudicotyledons</taxon>
        <taxon>Gunneridae</taxon>
        <taxon>Pentapetalae</taxon>
        <taxon>asterids</taxon>
        <taxon>campanulids</taxon>
        <taxon>Asterales</taxon>
        <taxon>Asteraceae</taxon>
        <taxon>Asteroideae</taxon>
        <taxon>Heliantheae alliance</taxon>
        <taxon>Tageteae</taxon>
        <taxon>Tagetes</taxon>
    </lineage>
</organism>
<dbReference type="AlphaFoldDB" id="A0AAD8NMS9"/>
<comment type="caution">
    <text evidence="1">The sequence shown here is derived from an EMBL/GenBank/DDBJ whole genome shotgun (WGS) entry which is preliminary data.</text>
</comment>
<dbReference type="EMBL" id="JAUHHV010000008">
    <property type="protein sequence ID" value="KAK1415174.1"/>
    <property type="molecule type" value="Genomic_DNA"/>
</dbReference>
<proteinExistence type="predicted"/>
<reference evidence="1" key="1">
    <citation type="journal article" date="2023" name="bioRxiv">
        <title>Improved chromosome-level genome assembly for marigold (Tagetes erecta).</title>
        <authorList>
            <person name="Jiang F."/>
            <person name="Yuan L."/>
            <person name="Wang S."/>
            <person name="Wang H."/>
            <person name="Xu D."/>
            <person name="Wang A."/>
            <person name="Fan W."/>
        </authorList>
    </citation>
    <scope>NUCLEOTIDE SEQUENCE</scope>
    <source>
        <strain evidence="1">WSJ</strain>
        <tissue evidence="1">Leaf</tissue>
    </source>
</reference>
<evidence type="ECO:0000313" key="1">
    <source>
        <dbReference type="EMBL" id="KAK1415174.1"/>
    </source>
</evidence>
<accession>A0AAD8NMS9</accession>
<dbReference type="Proteomes" id="UP001229421">
    <property type="component" value="Unassembled WGS sequence"/>
</dbReference>